<name>A0A2A9P6Z2_OPHUN</name>
<feature type="domain" description="DUF7923" evidence="2">
    <location>
        <begin position="202"/>
        <end position="366"/>
    </location>
</feature>
<dbReference type="PANTHER" id="PTHR37543">
    <property type="entry name" value="CCCH ZINC FINGER DNA BINDING PROTEIN (AFU_ORTHOLOGUE AFUA_5G12760)"/>
    <property type="match status" value="1"/>
</dbReference>
<dbReference type="Pfam" id="PF25540">
    <property type="entry name" value="DUF7923"/>
    <property type="match status" value="1"/>
</dbReference>
<accession>A0A2A9P6Z2</accession>
<feature type="compositionally biased region" description="Low complexity" evidence="1">
    <location>
        <begin position="100"/>
        <end position="117"/>
    </location>
</feature>
<organism evidence="3 4">
    <name type="scientific">Ophiocordyceps unilateralis</name>
    <name type="common">Zombie-ant fungus</name>
    <name type="synonym">Torrubia unilateralis</name>
    <dbReference type="NCBI Taxonomy" id="268505"/>
    <lineage>
        <taxon>Eukaryota</taxon>
        <taxon>Fungi</taxon>
        <taxon>Dikarya</taxon>
        <taxon>Ascomycota</taxon>
        <taxon>Pezizomycotina</taxon>
        <taxon>Sordariomycetes</taxon>
        <taxon>Hypocreomycetidae</taxon>
        <taxon>Hypocreales</taxon>
        <taxon>Ophiocordycipitaceae</taxon>
        <taxon>Ophiocordyceps</taxon>
    </lineage>
</organism>
<dbReference type="OrthoDB" id="4924670at2759"/>
<dbReference type="PANTHER" id="PTHR37543:SF1">
    <property type="entry name" value="CCCH ZINC FINGER DNA BINDING PROTEIN (AFU_ORTHOLOGUE AFUA_5G12760)"/>
    <property type="match status" value="1"/>
</dbReference>
<gene>
    <name evidence="3" type="ORF">XA68_16255</name>
</gene>
<comment type="caution">
    <text evidence="3">The sequence shown here is derived from an EMBL/GenBank/DDBJ whole genome shotgun (WGS) entry which is preliminary data.</text>
</comment>
<dbReference type="EMBL" id="LAZP02000542">
    <property type="protein sequence ID" value="PFH56616.1"/>
    <property type="molecule type" value="Genomic_DNA"/>
</dbReference>
<dbReference type="AlphaFoldDB" id="A0A2A9P6Z2"/>
<evidence type="ECO:0000313" key="4">
    <source>
        <dbReference type="Proteomes" id="UP000037136"/>
    </source>
</evidence>
<proteinExistence type="predicted"/>
<sequence>MAAEPDSTSNQSPPCPTPCNPEKESRTVLVHGSRRCRLLHKTIFRNDTTYRNISSLLHRLDALFLAPSEARHPALSHALVGRLGMMPVDEDSSQGPAQGPTQEPSSPEPLSQEPSSQNLQQTRDSSDQFIDVCKPQPHVLMVADVHSHHVAPHCDRTDISLSLHLENQRLLDELRLCQIHLADATDSRRHLEQQLQAAQMQLNAYVVVLIDGNEFIFHDRWTNHGIQGGRRAAQTLQAAVVDLFGNSLGGFDVVVRVFADLDRLARSLGRDDDADDYARFRDFAVGFTQTRSLFDFVAVSHGGKLTSSKLQETALWHLRNQNCKHVLLAMSDIASNALFLQELAQAGNAQQRVTAMSAGGPMVNGFGVVELGKDLFRTDRPTDRNRLFSDGY</sequence>
<reference evidence="3 4" key="2">
    <citation type="journal article" date="2017" name="Sci. Rep.">
        <title>Ant-infecting Ophiocordyceps genomes reveal a high diversity of potential behavioral manipulation genes and a possible major role for enterotoxins.</title>
        <authorList>
            <person name="de Bekker C."/>
            <person name="Ohm R.A."/>
            <person name="Evans H.C."/>
            <person name="Brachmann A."/>
            <person name="Hughes D.P."/>
        </authorList>
    </citation>
    <scope>NUCLEOTIDE SEQUENCE [LARGE SCALE GENOMIC DNA]</scope>
    <source>
        <strain evidence="3 4">SC16a</strain>
    </source>
</reference>
<protein>
    <recommendedName>
        <fullName evidence="2">DUF7923 domain-containing protein</fullName>
    </recommendedName>
</protein>
<evidence type="ECO:0000313" key="3">
    <source>
        <dbReference type="EMBL" id="PFH56616.1"/>
    </source>
</evidence>
<feature type="region of interest" description="Disordered" evidence="1">
    <location>
        <begin position="1"/>
        <end position="26"/>
    </location>
</feature>
<feature type="compositionally biased region" description="Polar residues" evidence="1">
    <location>
        <begin position="1"/>
        <end position="12"/>
    </location>
</feature>
<evidence type="ECO:0000256" key="1">
    <source>
        <dbReference type="SAM" id="MobiDB-lite"/>
    </source>
</evidence>
<dbReference type="STRING" id="268505.A0A2A9P6Z2"/>
<feature type="region of interest" description="Disordered" evidence="1">
    <location>
        <begin position="86"/>
        <end position="126"/>
    </location>
</feature>
<dbReference type="Proteomes" id="UP000037136">
    <property type="component" value="Unassembled WGS sequence"/>
</dbReference>
<keyword evidence="4" id="KW-1185">Reference proteome</keyword>
<reference evidence="3 4" key="1">
    <citation type="journal article" date="2015" name="BMC Genomics">
        <title>Gene expression during zombie ant biting behavior reflects the complexity underlying fungal parasitic behavioral manipulation.</title>
        <authorList>
            <person name="de Bekker C."/>
            <person name="Ohm R.A."/>
            <person name="Loreto R.G."/>
            <person name="Sebastian A."/>
            <person name="Albert I."/>
            <person name="Merrow M."/>
            <person name="Brachmann A."/>
            <person name="Hughes D.P."/>
        </authorList>
    </citation>
    <scope>NUCLEOTIDE SEQUENCE [LARGE SCALE GENOMIC DNA]</scope>
    <source>
        <strain evidence="3 4">SC16a</strain>
    </source>
</reference>
<evidence type="ECO:0000259" key="2">
    <source>
        <dbReference type="Pfam" id="PF25540"/>
    </source>
</evidence>
<dbReference type="InterPro" id="IPR057683">
    <property type="entry name" value="DUF7923"/>
</dbReference>